<dbReference type="PANTHER" id="PTHR46535">
    <property type="entry name" value="NEDD4-BINDING PROTEIN 2"/>
    <property type="match status" value="1"/>
</dbReference>
<reference evidence="4 5" key="1">
    <citation type="submission" date="2023-11" db="EMBL/GenBank/DDBJ databases">
        <title>Halocaridina rubra genome assembly.</title>
        <authorList>
            <person name="Smith C."/>
        </authorList>
    </citation>
    <scope>NUCLEOTIDE SEQUENCE [LARGE SCALE GENOMIC DNA]</scope>
    <source>
        <strain evidence="4">EP-1</strain>
        <tissue evidence="4">Whole</tissue>
    </source>
</reference>
<dbReference type="InterPro" id="IPR052772">
    <property type="entry name" value="Endo/PolyKinase_Domain-Protein"/>
</dbReference>
<dbReference type="SUPFAM" id="SSF160443">
    <property type="entry name" value="SMR domain-like"/>
    <property type="match status" value="1"/>
</dbReference>
<dbReference type="InterPro" id="IPR002625">
    <property type="entry name" value="Smr_dom"/>
</dbReference>
<dbReference type="GO" id="GO:0043130">
    <property type="term" value="F:ubiquitin binding"/>
    <property type="evidence" value="ECO:0007669"/>
    <property type="project" value="InterPro"/>
</dbReference>
<dbReference type="SMART" id="SM00463">
    <property type="entry name" value="SMR"/>
    <property type="match status" value="1"/>
</dbReference>
<dbReference type="PROSITE" id="PS50828">
    <property type="entry name" value="SMR"/>
    <property type="match status" value="1"/>
</dbReference>
<dbReference type="GO" id="GO:0005634">
    <property type="term" value="C:nucleus"/>
    <property type="evidence" value="ECO:0007669"/>
    <property type="project" value="TreeGrafter"/>
</dbReference>
<protein>
    <recommendedName>
        <fullName evidence="6">NEDD4-binding protein 2</fullName>
    </recommendedName>
</protein>
<sequence>MASEETDLGEVLTKFEELFGTQVEHEVIKMVLQSCQWDSARAMEMLMSMIDPEKLPQHVRCAILTGTVVRSDGSSPLTNPKPAQDVSSLQNGSRTLSPARSQDGDVGRDGSSPLIPLRMVEDGDDTYYSDGLEEPFDDVEESICDELQTVRRRSLNDSPTSGMSRCLITPSGRVSHNNILTPFAMAQTGIAREPATGYSVPYNIWSMAPTLPLHAAGDVKETVDALSKVVSSDSDSASPQPPRRASAPSLDFETNRVHDCSSWILAPEFVLQRDISGTALNYSKFVKPVVCSQNSKASKKEEIVSKILSGKKMLVLMRGLPGSGKSTLAKEIKGCTGVVLSADDFFCDKFGKYKYESCKLREAHAWNTNRARVKLQESRSPIIIDNTNIQAWEMKPYVKLALHHGYDVDILEPESSWKFTPRDLAKKNIHGVPKQKIKEMLDRYDFNLTIDQLLKSVKEVDTKNGRQPFSKTNWPTTLPNSSSNIEKVLVPDERSGYPGTELHTVTGGSKCSDLIPEAEQAFPYSNDQNCLIKNGYNHSSQEEKIGEDEVLEEDGPDVIIEGYEDFEESDNGANARGNIFLTENQERLEHNSHESLKVNEISTGPPGVSIKNSVLHSEERIRSELHNEERIRTLIDEASADNHTFATDWDDSPVRMNEEDLNDEKFMDLVQSLESSVRYELGKAKGHKENGVPFADSERNLVDLNEDSAMYDLCSHMEDKIGQTLSSAINRPSGGKEPSSLFSIINSNDLVDCNGNTDNSKPIIDSETIKDMKENKISKKIIIDNNGEVLETRSSEQSIVSEHCDIKGRCPEELYNIKTGTNLNCEQIILNECKSRVGEKMVSSSIQILDKQESLENFISHKKVTNALDPNSVAKLTDSVSYKDSSDFVSLTSWECVDINDGDQPITWDNSASNGENNDSNTPKPTRDSRRRMSGDPNKWIDHEDDKMAETDFCGWEPILEGAKASWESNKENTVPQAHTGAVPKTRTNHATSSPVSKHAEHINSKESRSSSISPSAQEATDADIAKLSDPAMETLKVNSETQTLSIDFQALELDNNLYELKILYGQPDYVPAGNSEGLLPDTGPLTKGRLMLEKGIMTENIVETSALKPLKSLVAFFPHIPETDLRDVLEKCKYDLDWTMNVLLDGGYKMAEEFVDAYESEDDSETELMVLNQGTVSPSEGHRRCSPVMYEEHIGDAPSEEKTRRMRQSQQPDDLNCKRDIENSFTLSETVDDRITRLTGKEFDNLNINKIKKKKSKKKHSKKKHQNESLNWAEGEGAQYVTLLMDPLFASQLISMFGPIGSCGLSGDMAPEDRSVILPMELCLQIHKYWTHTLDGKFNHETEILDSLIQEDENLARRLQEEELSSQDMKYRSSGELDNAEKVFELDPPSNFREIMHLEQALQDSKTSSNSVSLSTLLSLQRLYTEFPHVDREALRQEFQDNDHSYQDTLKKVADRYGYKQSTPKVVIAPEFMEEYENQQILKATKLSLEEQEQQGFEVLEEEEYHPDDPQMYRDEAQTHYIQRQECYRKAQEAHKQGLKSAASYYASIGKLHWEKFKDANERASLKILEAVNAKKDANVLDLHLLHVSEALTAAQAFLAEREQVVAARGIQQMQVSLITGHGAHSEGGQARLKPAVKSFLTNKGYKFHEGNIGMFVVTLHNKNNF</sequence>
<evidence type="ECO:0000313" key="4">
    <source>
        <dbReference type="EMBL" id="KAK7081973.1"/>
    </source>
</evidence>
<dbReference type="InterPro" id="IPR036063">
    <property type="entry name" value="Smr_dom_sf"/>
</dbReference>
<accession>A0AAN8XKY9</accession>
<dbReference type="Pfam" id="PF08590">
    <property type="entry name" value="DUF1771"/>
    <property type="match status" value="1"/>
</dbReference>
<dbReference type="CDD" id="cd14279">
    <property type="entry name" value="CUE"/>
    <property type="match status" value="1"/>
</dbReference>
<dbReference type="InterPro" id="IPR003892">
    <property type="entry name" value="CUE"/>
</dbReference>
<evidence type="ECO:0008006" key="6">
    <source>
        <dbReference type="Google" id="ProtNLM"/>
    </source>
</evidence>
<dbReference type="Gene3D" id="3.40.50.300">
    <property type="entry name" value="P-loop containing nucleotide triphosphate hydrolases"/>
    <property type="match status" value="1"/>
</dbReference>
<feature type="domain" description="Smr" evidence="2">
    <location>
        <begin position="1582"/>
        <end position="1662"/>
    </location>
</feature>
<feature type="compositionally biased region" description="Polar residues" evidence="1">
    <location>
        <begin position="907"/>
        <end position="924"/>
    </location>
</feature>
<feature type="domain" description="CUE" evidence="3">
    <location>
        <begin position="1106"/>
        <end position="1149"/>
    </location>
</feature>
<keyword evidence="5" id="KW-1185">Reference proteome</keyword>
<feature type="region of interest" description="Disordered" evidence="1">
    <location>
        <begin position="70"/>
        <end position="118"/>
    </location>
</feature>
<dbReference type="SUPFAM" id="SSF52540">
    <property type="entry name" value="P-loop containing nucleoside triphosphate hydrolases"/>
    <property type="match status" value="1"/>
</dbReference>
<evidence type="ECO:0000259" key="2">
    <source>
        <dbReference type="PROSITE" id="PS50828"/>
    </source>
</evidence>
<organism evidence="4 5">
    <name type="scientific">Halocaridina rubra</name>
    <name type="common">Hawaiian red shrimp</name>
    <dbReference type="NCBI Taxonomy" id="373956"/>
    <lineage>
        <taxon>Eukaryota</taxon>
        <taxon>Metazoa</taxon>
        <taxon>Ecdysozoa</taxon>
        <taxon>Arthropoda</taxon>
        <taxon>Crustacea</taxon>
        <taxon>Multicrustacea</taxon>
        <taxon>Malacostraca</taxon>
        <taxon>Eumalacostraca</taxon>
        <taxon>Eucarida</taxon>
        <taxon>Decapoda</taxon>
        <taxon>Pleocyemata</taxon>
        <taxon>Caridea</taxon>
        <taxon>Atyoidea</taxon>
        <taxon>Atyidae</taxon>
        <taxon>Halocaridina</taxon>
    </lineage>
</organism>
<feature type="region of interest" description="Disordered" evidence="1">
    <location>
        <begin position="905"/>
        <end position="946"/>
    </location>
</feature>
<feature type="region of interest" description="Disordered" evidence="1">
    <location>
        <begin position="1196"/>
        <end position="1217"/>
    </location>
</feature>
<feature type="region of interest" description="Disordered" evidence="1">
    <location>
        <begin position="230"/>
        <end position="250"/>
    </location>
</feature>
<feature type="compositionally biased region" description="Polar residues" evidence="1">
    <location>
        <begin position="85"/>
        <end position="100"/>
    </location>
</feature>
<dbReference type="InterPro" id="IPR013899">
    <property type="entry name" value="DUF1771"/>
</dbReference>
<feature type="compositionally biased region" description="Basic and acidic residues" evidence="1">
    <location>
        <begin position="925"/>
        <end position="946"/>
    </location>
</feature>
<dbReference type="Gene3D" id="3.30.1370.110">
    <property type="match status" value="1"/>
</dbReference>
<dbReference type="GO" id="GO:0004519">
    <property type="term" value="F:endonuclease activity"/>
    <property type="evidence" value="ECO:0007669"/>
    <property type="project" value="TreeGrafter"/>
</dbReference>
<dbReference type="PROSITE" id="PS51140">
    <property type="entry name" value="CUE"/>
    <property type="match status" value="1"/>
</dbReference>
<dbReference type="EMBL" id="JAXCGZ010004304">
    <property type="protein sequence ID" value="KAK7081973.1"/>
    <property type="molecule type" value="Genomic_DNA"/>
</dbReference>
<proteinExistence type="predicted"/>
<gene>
    <name evidence="4" type="ORF">SK128_023028</name>
</gene>
<evidence type="ECO:0000259" key="3">
    <source>
        <dbReference type="PROSITE" id="PS51140"/>
    </source>
</evidence>
<dbReference type="Pfam" id="PF13671">
    <property type="entry name" value="AAA_33"/>
    <property type="match status" value="1"/>
</dbReference>
<dbReference type="PANTHER" id="PTHR46535:SF1">
    <property type="entry name" value="NEDD4-BINDING PROTEIN 2"/>
    <property type="match status" value="1"/>
</dbReference>
<feature type="region of interest" description="Disordered" evidence="1">
    <location>
        <begin position="967"/>
        <end position="1022"/>
    </location>
</feature>
<evidence type="ECO:0000313" key="5">
    <source>
        <dbReference type="Proteomes" id="UP001381693"/>
    </source>
</evidence>
<evidence type="ECO:0000256" key="1">
    <source>
        <dbReference type="SAM" id="MobiDB-lite"/>
    </source>
</evidence>
<dbReference type="SMART" id="SM01162">
    <property type="entry name" value="DUF1771"/>
    <property type="match status" value="1"/>
</dbReference>
<feature type="region of interest" description="Disordered" evidence="1">
    <location>
        <begin position="464"/>
        <end position="483"/>
    </location>
</feature>
<dbReference type="Proteomes" id="UP001381693">
    <property type="component" value="Unassembled WGS sequence"/>
</dbReference>
<feature type="compositionally biased region" description="Basic and acidic residues" evidence="1">
    <location>
        <begin position="998"/>
        <end position="1009"/>
    </location>
</feature>
<comment type="caution">
    <text evidence="4">The sequence shown here is derived from an EMBL/GenBank/DDBJ whole genome shotgun (WGS) entry which is preliminary data.</text>
</comment>
<name>A0AAN8XKY9_HALRR</name>
<feature type="compositionally biased region" description="Polar residues" evidence="1">
    <location>
        <begin position="465"/>
        <end position="483"/>
    </location>
</feature>
<dbReference type="InterPro" id="IPR027417">
    <property type="entry name" value="P-loop_NTPase"/>
</dbReference>